<reference evidence="1" key="1">
    <citation type="submission" date="2020-07" db="EMBL/GenBank/DDBJ databases">
        <title>Huge and variable diversity of episymbiotic CPR bacteria and DPANN archaea in groundwater ecosystems.</title>
        <authorList>
            <person name="He C.Y."/>
            <person name="Keren R."/>
            <person name="Whittaker M."/>
            <person name="Farag I.F."/>
            <person name="Doudna J."/>
            <person name="Cate J.H.D."/>
            <person name="Banfield J.F."/>
        </authorList>
    </citation>
    <scope>NUCLEOTIDE SEQUENCE</scope>
    <source>
        <strain evidence="1">NC_groundwater_17_Pr7_B-0.1um_64_12</strain>
    </source>
</reference>
<organism evidence="1 2">
    <name type="scientific">Fimbriimonas ginsengisoli</name>
    <dbReference type="NCBI Taxonomy" id="1005039"/>
    <lineage>
        <taxon>Bacteria</taxon>
        <taxon>Bacillati</taxon>
        <taxon>Armatimonadota</taxon>
        <taxon>Fimbriimonadia</taxon>
        <taxon>Fimbriimonadales</taxon>
        <taxon>Fimbriimonadaceae</taxon>
        <taxon>Fimbriimonas</taxon>
    </lineage>
</organism>
<dbReference type="AlphaFoldDB" id="A0A931M1Q1"/>
<name>A0A931M1Q1_FIMGI</name>
<dbReference type="PANTHER" id="PTHR47197">
    <property type="entry name" value="PROTEIN NIRF"/>
    <property type="match status" value="1"/>
</dbReference>
<evidence type="ECO:0000313" key="1">
    <source>
        <dbReference type="EMBL" id="MBI1757361.1"/>
    </source>
</evidence>
<sequence>MNRTILILLGASLGVVGLANVTSPKAPVQFAVVERFKIGGDGGWDYLTLDPASRRLYVSRGNRIDVVNADTGKVEGTIGGLKGAHQAVFAPKLNRGFTSNGGDDSVTIFDLATLKEIEAVKVGNRPDAILFDDASGRVFTFNAASKDATAVDAKTGKVAGSVPLGGKPEFCAADGRGKVFVNVEDTNEVVCFNSKSLKVLKHWSIKPGDSPTGLGFDPAHRRLFSVCDGGRMMVSDSVRSKLVGEVPIGKGPDACVFDPKLGLVFSSNGEGTLTIARQESPDKYQVIQTLVTQRGARTCALDPTTHRIYLATAETQAVEGQRRPRMVPGTFVILVVGPA</sequence>
<dbReference type="PANTHER" id="PTHR47197:SF3">
    <property type="entry name" value="DIHYDRO-HEME D1 DEHYDROGENASE"/>
    <property type="match status" value="1"/>
</dbReference>
<gene>
    <name evidence="1" type="ORF">HYR64_09675</name>
</gene>
<dbReference type="InterPro" id="IPR051200">
    <property type="entry name" value="Host-pathogen_enzymatic-act"/>
</dbReference>
<dbReference type="SUPFAM" id="SSF51004">
    <property type="entry name" value="C-terminal (heme d1) domain of cytochrome cd1-nitrite reductase"/>
    <property type="match status" value="1"/>
</dbReference>
<accession>A0A931M1Q1</accession>
<dbReference type="Gene3D" id="2.130.10.10">
    <property type="entry name" value="YVTN repeat-like/Quinoprotein amine dehydrogenase"/>
    <property type="match status" value="2"/>
</dbReference>
<protein>
    <submittedName>
        <fullName evidence="1">YncE family protein</fullName>
    </submittedName>
</protein>
<dbReference type="InterPro" id="IPR015943">
    <property type="entry name" value="WD40/YVTN_repeat-like_dom_sf"/>
</dbReference>
<dbReference type="EMBL" id="JACOSL010000059">
    <property type="protein sequence ID" value="MBI1757361.1"/>
    <property type="molecule type" value="Genomic_DNA"/>
</dbReference>
<comment type="caution">
    <text evidence="1">The sequence shown here is derived from an EMBL/GenBank/DDBJ whole genome shotgun (WGS) entry which is preliminary data.</text>
</comment>
<dbReference type="InterPro" id="IPR011048">
    <property type="entry name" value="Haem_d1_sf"/>
</dbReference>
<dbReference type="Proteomes" id="UP000727962">
    <property type="component" value="Unassembled WGS sequence"/>
</dbReference>
<proteinExistence type="predicted"/>
<evidence type="ECO:0000313" key="2">
    <source>
        <dbReference type="Proteomes" id="UP000727962"/>
    </source>
</evidence>